<keyword evidence="5" id="KW-0676">Redox-active center</keyword>
<dbReference type="PANTHER" id="PTHR13887:SF14">
    <property type="entry name" value="DISULFIDE BOND FORMATION PROTEIN D"/>
    <property type="match status" value="1"/>
</dbReference>
<accession>A0ABU4QD52</accession>
<keyword evidence="3" id="KW-0560">Oxidoreductase</keyword>
<keyword evidence="9" id="KW-1185">Reference proteome</keyword>
<proteinExistence type="inferred from homology"/>
<dbReference type="InterPro" id="IPR036249">
    <property type="entry name" value="Thioredoxin-like_sf"/>
</dbReference>
<dbReference type="Gene3D" id="1.10.40.80">
    <property type="match status" value="1"/>
</dbReference>
<dbReference type="EMBL" id="JAWXXR010000001">
    <property type="protein sequence ID" value="MDX6017319.1"/>
    <property type="molecule type" value="Genomic_DNA"/>
</dbReference>
<evidence type="ECO:0000256" key="4">
    <source>
        <dbReference type="ARBA" id="ARBA00023157"/>
    </source>
</evidence>
<name>A0ABU4QD52_9GAMM</name>
<evidence type="ECO:0000256" key="2">
    <source>
        <dbReference type="ARBA" id="ARBA00022729"/>
    </source>
</evidence>
<protein>
    <submittedName>
        <fullName evidence="8">Thioredoxin domain-containing protein</fullName>
    </submittedName>
</protein>
<evidence type="ECO:0000259" key="7">
    <source>
        <dbReference type="PROSITE" id="PS51352"/>
    </source>
</evidence>
<evidence type="ECO:0000256" key="5">
    <source>
        <dbReference type="ARBA" id="ARBA00023284"/>
    </source>
</evidence>
<sequence length="254" mass="28467">MFNHPLMFIWLPLLLLSGCQPQQPSSSEQELKQSMAEIKLQLIQMEKQIKEIHEIATASTTPKAKELPPLADLDNQGKLPSLGQSEAPIVIVEFSDFQCPYCKRFLDLSFPKLKQQYIDTGKVRYLVRNFPLSFHANAESAAIAAACAGKQDSYWPMREQLFANITRLNPELYLSSAKQQDLQLPDFEACLDDPATKASVMADLQYGQQYGVTGTPSFIIGRVSNNQMQTPKLLVGAHPYEAFSAILDKLQQDN</sequence>
<evidence type="ECO:0000313" key="9">
    <source>
        <dbReference type="Proteomes" id="UP001272773"/>
    </source>
</evidence>
<dbReference type="PANTHER" id="PTHR13887">
    <property type="entry name" value="GLUTATHIONE S-TRANSFERASE KAPPA"/>
    <property type="match status" value="1"/>
</dbReference>
<evidence type="ECO:0000256" key="1">
    <source>
        <dbReference type="ARBA" id="ARBA00005791"/>
    </source>
</evidence>
<evidence type="ECO:0000313" key="8">
    <source>
        <dbReference type="EMBL" id="MDX6017319.1"/>
    </source>
</evidence>
<comment type="similarity">
    <text evidence="1">Belongs to the thioredoxin family. DsbA subfamily.</text>
</comment>
<evidence type="ECO:0000256" key="3">
    <source>
        <dbReference type="ARBA" id="ARBA00023002"/>
    </source>
</evidence>
<dbReference type="Proteomes" id="UP001272773">
    <property type="component" value="Unassembled WGS sequence"/>
</dbReference>
<dbReference type="PROSITE" id="PS51352">
    <property type="entry name" value="THIOREDOXIN_2"/>
    <property type="match status" value="1"/>
</dbReference>
<feature type="coiled-coil region" evidence="6">
    <location>
        <begin position="28"/>
        <end position="55"/>
    </location>
</feature>
<evidence type="ECO:0000256" key="6">
    <source>
        <dbReference type="SAM" id="Coils"/>
    </source>
</evidence>
<gene>
    <name evidence="8" type="ORF">SIL79_13400</name>
</gene>
<organism evidence="8 9">
    <name type="scientific">Shewanella indica</name>
    <dbReference type="NCBI Taxonomy" id="768528"/>
    <lineage>
        <taxon>Bacteria</taxon>
        <taxon>Pseudomonadati</taxon>
        <taxon>Pseudomonadota</taxon>
        <taxon>Gammaproteobacteria</taxon>
        <taxon>Alteromonadales</taxon>
        <taxon>Shewanellaceae</taxon>
        <taxon>Shewanella</taxon>
    </lineage>
</organism>
<keyword evidence="4" id="KW-1015">Disulfide bond</keyword>
<dbReference type="RefSeq" id="WP_162207119.1">
    <property type="nucleotide sequence ID" value="NZ_JAWXXR010000001.1"/>
</dbReference>
<keyword evidence="2" id="KW-0732">Signal</keyword>
<feature type="domain" description="Thioredoxin" evidence="7">
    <location>
        <begin position="61"/>
        <end position="252"/>
    </location>
</feature>
<dbReference type="InterPro" id="IPR012336">
    <property type="entry name" value="Thioredoxin-like_fold"/>
</dbReference>
<dbReference type="Pfam" id="PF13462">
    <property type="entry name" value="Thioredoxin_4"/>
    <property type="match status" value="1"/>
</dbReference>
<reference evidence="8 9" key="1">
    <citation type="submission" date="2023-11" db="EMBL/GenBank/DDBJ databases">
        <title>MicrobeMod: A computational toolkit for identifying prokaryotic methylation and restriction-modification with nanopore sequencing.</title>
        <authorList>
            <person name="Crits-Christoph A."/>
            <person name="Kang S.C."/>
            <person name="Lee H."/>
            <person name="Ostrov N."/>
        </authorList>
    </citation>
    <scope>NUCLEOTIDE SEQUENCE [LARGE SCALE GENOMIC DNA]</scope>
    <source>
        <strain evidence="8 9">ATCC BAA-2732</strain>
    </source>
</reference>
<dbReference type="Gene3D" id="3.40.30.10">
    <property type="entry name" value="Glutaredoxin"/>
    <property type="match status" value="1"/>
</dbReference>
<dbReference type="SUPFAM" id="SSF52833">
    <property type="entry name" value="Thioredoxin-like"/>
    <property type="match status" value="1"/>
</dbReference>
<dbReference type="InterPro" id="IPR013766">
    <property type="entry name" value="Thioredoxin_domain"/>
</dbReference>
<keyword evidence="6" id="KW-0175">Coiled coil</keyword>
<comment type="caution">
    <text evidence="8">The sequence shown here is derived from an EMBL/GenBank/DDBJ whole genome shotgun (WGS) entry which is preliminary data.</text>
</comment>
<dbReference type="GeneID" id="88624522"/>